<evidence type="ECO:0000313" key="9">
    <source>
        <dbReference type="Proteomes" id="UP000061362"/>
    </source>
</evidence>
<dbReference type="Proteomes" id="UP000062475">
    <property type="component" value="Chromosome"/>
</dbReference>
<name>A0A088E7W4_9CREN</name>
<reference evidence="1 7" key="1">
    <citation type="journal article" date="2014" name="J. Bacteriol.">
        <title>Role of an Archaeal PitA Transporter in the Copper and Arsenic Resistance of Metallosphaera sedula, an Extreme Thermoacidophile.</title>
        <authorList>
            <person name="McCarthy S."/>
            <person name="Ai C."/>
            <person name="Wheaton G."/>
            <person name="Tevatia R."/>
            <person name="Eckrich V."/>
            <person name="Kelly R."/>
            <person name="Blum P."/>
        </authorList>
    </citation>
    <scope>NUCLEOTIDE SEQUENCE [LARGE SCALE GENOMIC DNA]</scope>
    <source>
        <strain evidence="1 7">CuR1</strain>
    </source>
</reference>
<evidence type="ECO:0000313" key="2">
    <source>
        <dbReference type="EMBL" id="AKV74667.1"/>
    </source>
</evidence>
<dbReference type="OrthoDB" id="7529at2157"/>
<dbReference type="Proteomes" id="UP000068832">
    <property type="component" value="Chromosome"/>
</dbReference>
<dbReference type="EMBL" id="CP012174">
    <property type="protein sequence ID" value="AKV79155.1"/>
    <property type="molecule type" value="Genomic_DNA"/>
</dbReference>
<dbReference type="Proteomes" id="UP000056255">
    <property type="component" value="Chromosome"/>
</dbReference>
<dbReference type="EMBL" id="CP012175">
    <property type="protein sequence ID" value="AKV81400.1"/>
    <property type="molecule type" value="Genomic_DNA"/>
</dbReference>
<dbReference type="Proteomes" id="UP000029084">
    <property type="component" value="Chromosome"/>
</dbReference>
<dbReference type="EMBL" id="CP012173">
    <property type="protein sequence ID" value="AKV76904.1"/>
    <property type="molecule type" value="Genomic_DNA"/>
</dbReference>
<dbReference type="Proteomes" id="UP000062398">
    <property type="component" value="Chromosome"/>
</dbReference>
<evidence type="ECO:0000313" key="12">
    <source>
        <dbReference type="Proteomes" id="UP000068832"/>
    </source>
</evidence>
<dbReference type="EMBL" id="CP008822">
    <property type="protein sequence ID" value="AIM27817.1"/>
    <property type="molecule type" value="Genomic_DNA"/>
</dbReference>
<evidence type="ECO:0000313" key="11">
    <source>
        <dbReference type="Proteomes" id="UP000062475"/>
    </source>
</evidence>
<reference evidence="6 8" key="3">
    <citation type="submission" date="2015-07" db="EMBL/GenBank/DDBJ databases">
        <title>Physiological, transcriptional responses and genome re-sequencing of acid resistant extremely thermoacidophilic Metallosphaera sedula SARC-M1.</title>
        <authorList>
            <person name="Ai C."/>
            <person name="McCarthy S."/>
            <person name="Eckrich V."/>
            <person name="Rudrappa D."/>
            <person name="Qiu G."/>
            <person name="Blum P."/>
        </authorList>
    </citation>
    <scope>NUCLEOTIDE SEQUENCE [LARGE SCALE GENOMIC DNA]</scope>
    <source>
        <strain evidence="6 8">SARC-M1</strain>
    </source>
</reference>
<dbReference type="PATRIC" id="fig|43687.5.peg.1812"/>
<evidence type="ECO:0000313" key="7">
    <source>
        <dbReference type="Proteomes" id="UP000029084"/>
    </source>
</evidence>
<dbReference type="AlphaFoldDB" id="A0A088E7W4"/>
<organism evidence="1 7">
    <name type="scientific">Metallosphaera sedula</name>
    <dbReference type="NCBI Taxonomy" id="43687"/>
    <lineage>
        <taxon>Archaea</taxon>
        <taxon>Thermoproteota</taxon>
        <taxon>Thermoprotei</taxon>
        <taxon>Sulfolobales</taxon>
        <taxon>Sulfolobaceae</taxon>
        <taxon>Metallosphaera</taxon>
    </lineage>
</organism>
<reference evidence="9 10" key="2">
    <citation type="journal article" date="2015" name="Genome Announc.">
        <title>Complete Genome Sequences of Evolved Arsenate-Resistant Metallosphaera sedula Strains.</title>
        <authorList>
            <person name="Ai C."/>
            <person name="McCarthy S."/>
            <person name="Schackwitz W."/>
            <person name="Martin J."/>
            <person name="Lipzen A."/>
            <person name="Blum P."/>
        </authorList>
    </citation>
    <scope>NUCLEOTIDE SEQUENCE [LARGE SCALE GENOMIC DNA]</scope>
    <source>
        <strain evidence="4 10">ARS120-1</strain>
        <strain evidence="5 9">ARS120-2</strain>
        <strain evidence="2 12">ARS50-1</strain>
        <strain evidence="3 11">ARS50-2</strain>
    </source>
</reference>
<dbReference type="OMA" id="RLHYRCP"/>
<evidence type="ECO:0000313" key="10">
    <source>
        <dbReference type="Proteomes" id="UP000062398"/>
    </source>
</evidence>
<gene>
    <name evidence="1" type="ORF">HA72_1678</name>
    <name evidence="2" type="ORF">MsedA_1712</name>
    <name evidence="3" type="ORF">MsedB_1714</name>
    <name evidence="4" type="ORF">MsedC_1712</name>
    <name evidence="5" type="ORF">MsedD_1713</name>
    <name evidence="6" type="ORF">MsedE_1715</name>
</gene>
<evidence type="ECO:0000313" key="6">
    <source>
        <dbReference type="EMBL" id="AKV83635.1"/>
    </source>
</evidence>
<proteinExistence type="predicted"/>
<evidence type="ECO:0000313" key="5">
    <source>
        <dbReference type="EMBL" id="AKV81400.1"/>
    </source>
</evidence>
<dbReference type="RefSeq" id="WP_012021620.1">
    <property type="nucleotide sequence ID" value="NZ_AP019770.1"/>
</dbReference>
<dbReference type="EMBL" id="CP012172">
    <property type="protein sequence ID" value="AKV74667.1"/>
    <property type="molecule type" value="Genomic_DNA"/>
</dbReference>
<protein>
    <submittedName>
        <fullName evidence="1">Uncharacterized protein</fullName>
    </submittedName>
</protein>
<evidence type="ECO:0000313" key="8">
    <source>
        <dbReference type="Proteomes" id="UP000056255"/>
    </source>
</evidence>
<accession>A0A088E7W4</accession>
<dbReference type="EMBL" id="CP012176">
    <property type="protein sequence ID" value="AKV83635.1"/>
    <property type="molecule type" value="Genomic_DNA"/>
</dbReference>
<dbReference type="GeneID" id="97613211"/>
<sequence length="72" mass="8302">MSLRLKGTNAYGHLGWFEVYCSICDRTLRLGIDVVYKCPKCEKKYRAYFCEADKRGLKGRCPYCNTELVPAV</sequence>
<evidence type="ECO:0000313" key="1">
    <source>
        <dbReference type="EMBL" id="AIM27817.1"/>
    </source>
</evidence>
<evidence type="ECO:0000313" key="3">
    <source>
        <dbReference type="EMBL" id="AKV76904.1"/>
    </source>
</evidence>
<dbReference type="Proteomes" id="UP000061362">
    <property type="component" value="Chromosome"/>
</dbReference>
<evidence type="ECO:0000313" key="4">
    <source>
        <dbReference type="EMBL" id="AKV79155.1"/>
    </source>
</evidence>